<dbReference type="Pfam" id="PF13350">
    <property type="entry name" value="Y_phosphatase3"/>
    <property type="match status" value="1"/>
</dbReference>
<dbReference type="Proteomes" id="UP000473648">
    <property type="component" value="Unassembled WGS sequence"/>
</dbReference>
<keyword evidence="4" id="KW-1185">Reference proteome</keyword>
<organism evidence="3 4">
    <name type="scientific">Candidatus Pseudoramibacter fermentans</name>
    <dbReference type="NCBI Taxonomy" id="2594427"/>
    <lineage>
        <taxon>Bacteria</taxon>
        <taxon>Bacillati</taxon>
        <taxon>Bacillota</taxon>
        <taxon>Clostridia</taxon>
        <taxon>Eubacteriales</taxon>
        <taxon>Eubacteriaceae</taxon>
        <taxon>Pseudoramibacter</taxon>
    </lineage>
</organism>
<protein>
    <submittedName>
        <fullName evidence="3">Tyrosine-protein phosphatase</fullName>
    </submittedName>
</protein>
<dbReference type="AlphaFoldDB" id="A0A6L5GR64"/>
<comment type="caution">
    <text evidence="3">The sequence shown here is derived from an EMBL/GenBank/DDBJ whole genome shotgun (WGS) entry which is preliminary data.</text>
</comment>
<feature type="domain" description="Tyrosine specific protein phosphatases" evidence="2">
    <location>
        <begin position="144"/>
        <end position="213"/>
    </location>
</feature>
<evidence type="ECO:0000313" key="3">
    <source>
        <dbReference type="EMBL" id="MQM72735.1"/>
    </source>
</evidence>
<dbReference type="PROSITE" id="PS50056">
    <property type="entry name" value="TYR_PHOSPHATASE_2"/>
    <property type="match status" value="1"/>
</dbReference>
<dbReference type="GO" id="GO:0004721">
    <property type="term" value="F:phosphoprotein phosphatase activity"/>
    <property type="evidence" value="ECO:0007669"/>
    <property type="project" value="InterPro"/>
</dbReference>
<proteinExistence type="inferred from homology"/>
<sequence>MKEQLERDQIIHLSGTDNTRDLGGLQTADHHVVRRGRLIRSDHLNRLTEKDCTILSEQYKVKVVVDLRRESESKRQPDQAIAGAVLVHDPLVPEIARAKTFAQISGVGELMLESVHHMNDDVLAYQTERYAEAALSDFTAEAIQKWVALLLDTEDGAVLWHCTAGKDRTGVLAALILLILGVPIETVRANYLLTNQIIRQKIQWIVDKTRDVTTDLNLLKQVELLCSVHGNYFDAVISAIEAHYGSLSKYVHQHLHISDEMIAALQNSYLISRR</sequence>
<evidence type="ECO:0000313" key="4">
    <source>
        <dbReference type="Proteomes" id="UP000473648"/>
    </source>
</evidence>
<dbReference type="InterPro" id="IPR029021">
    <property type="entry name" value="Prot-tyrosine_phosphatase-like"/>
</dbReference>
<gene>
    <name evidence="3" type="ORF">FRC53_04810</name>
</gene>
<accession>A0A6L5GR64</accession>
<dbReference type="PANTHER" id="PTHR31126">
    <property type="entry name" value="TYROSINE-PROTEIN PHOSPHATASE"/>
    <property type="match status" value="1"/>
</dbReference>
<dbReference type="PANTHER" id="PTHR31126:SF1">
    <property type="entry name" value="TYROSINE SPECIFIC PROTEIN PHOSPHATASES DOMAIN-CONTAINING PROTEIN"/>
    <property type="match status" value="1"/>
</dbReference>
<name>A0A6L5GR64_9FIRM</name>
<dbReference type="Gene3D" id="3.90.190.10">
    <property type="entry name" value="Protein tyrosine phosphatase superfamily"/>
    <property type="match status" value="1"/>
</dbReference>
<evidence type="ECO:0000259" key="2">
    <source>
        <dbReference type="PROSITE" id="PS50056"/>
    </source>
</evidence>
<evidence type="ECO:0000256" key="1">
    <source>
        <dbReference type="ARBA" id="ARBA00009580"/>
    </source>
</evidence>
<dbReference type="EMBL" id="VOGB01000004">
    <property type="protein sequence ID" value="MQM72735.1"/>
    <property type="molecule type" value="Genomic_DNA"/>
</dbReference>
<dbReference type="SUPFAM" id="SSF52799">
    <property type="entry name" value="(Phosphotyrosine protein) phosphatases II"/>
    <property type="match status" value="1"/>
</dbReference>
<dbReference type="InterPro" id="IPR026893">
    <property type="entry name" value="Tyr/Ser_Pase_IphP-type"/>
</dbReference>
<dbReference type="InterPro" id="IPR000387">
    <property type="entry name" value="Tyr_Pase_dom"/>
</dbReference>
<reference evidence="3" key="1">
    <citation type="journal article" date="2020" name="Appl. Environ. Microbiol.">
        <title>Medium-Chain Fatty Acid Synthesis by 'Candidatus Weimeria bifida' gen. nov., sp. nov., and 'Candidatus Pseudoramibacter fermentans' sp. nov.</title>
        <authorList>
            <person name="Scarborough M.J."/>
            <person name="Myers K.S."/>
            <person name="Donohue T.J."/>
            <person name="Noguera D.R."/>
        </authorList>
    </citation>
    <scope>NUCLEOTIDE SEQUENCE</scope>
    <source>
        <strain evidence="3">EUB1.1</strain>
    </source>
</reference>
<comment type="similarity">
    <text evidence="1">Belongs to the protein-tyrosine phosphatase family.</text>
</comment>